<dbReference type="InterPro" id="IPR036291">
    <property type="entry name" value="NAD(P)-bd_dom_sf"/>
</dbReference>
<dbReference type="SUPFAM" id="SSF51735">
    <property type="entry name" value="NAD(P)-binding Rossmann-fold domains"/>
    <property type="match status" value="1"/>
</dbReference>
<dbReference type="PANTHER" id="PTHR43669:SF3">
    <property type="entry name" value="ALCOHOL DEHYDROGENASE, PUTATIVE (AFU_ORTHOLOGUE AFUA_3G03445)-RELATED"/>
    <property type="match status" value="1"/>
</dbReference>
<keyword evidence="2" id="KW-0560">Oxidoreductase</keyword>
<evidence type="ECO:0000313" key="3">
    <source>
        <dbReference type="EMBL" id="SUZ48505.1"/>
    </source>
</evidence>
<dbReference type="FunFam" id="3.40.50.720:FF:000084">
    <property type="entry name" value="Short-chain dehydrogenase reductase"/>
    <property type="match status" value="1"/>
</dbReference>
<dbReference type="Gene3D" id="3.40.50.720">
    <property type="entry name" value="NAD(P)-binding Rossmann-like Domain"/>
    <property type="match status" value="1"/>
</dbReference>
<evidence type="ECO:0000256" key="2">
    <source>
        <dbReference type="ARBA" id="ARBA00023002"/>
    </source>
</evidence>
<dbReference type="Pfam" id="PF00106">
    <property type="entry name" value="adh_short"/>
    <property type="match status" value="1"/>
</dbReference>
<accession>A0A381N1X0</accession>
<proteinExistence type="inferred from homology"/>
<dbReference type="EMBL" id="UINC01000071">
    <property type="protein sequence ID" value="SUZ48505.1"/>
    <property type="molecule type" value="Genomic_DNA"/>
</dbReference>
<dbReference type="InterPro" id="IPR002347">
    <property type="entry name" value="SDR_fam"/>
</dbReference>
<name>A0A381N1X0_9ZZZZ</name>
<protein>
    <submittedName>
        <fullName evidence="3">Uncharacterized protein</fullName>
    </submittedName>
</protein>
<feature type="non-terminal residue" evidence="3">
    <location>
        <position position="1"/>
    </location>
</feature>
<gene>
    <name evidence="3" type="ORF">METZ01_LOCUS1359</name>
</gene>
<reference evidence="3" key="1">
    <citation type="submission" date="2018-05" db="EMBL/GenBank/DDBJ databases">
        <authorList>
            <person name="Lanie J.A."/>
            <person name="Ng W.-L."/>
            <person name="Kazmierczak K.M."/>
            <person name="Andrzejewski T.M."/>
            <person name="Davidsen T.M."/>
            <person name="Wayne K.J."/>
            <person name="Tettelin H."/>
            <person name="Glass J.I."/>
            <person name="Rusch D."/>
            <person name="Podicherti R."/>
            <person name="Tsui H.-C.T."/>
            <person name="Winkler M.E."/>
        </authorList>
    </citation>
    <scope>NUCLEOTIDE SEQUENCE</scope>
</reference>
<dbReference type="PRINTS" id="PR00080">
    <property type="entry name" value="SDRFAMILY"/>
</dbReference>
<dbReference type="GO" id="GO:0016491">
    <property type="term" value="F:oxidoreductase activity"/>
    <property type="evidence" value="ECO:0007669"/>
    <property type="project" value="UniProtKB-KW"/>
</dbReference>
<organism evidence="3">
    <name type="scientific">marine metagenome</name>
    <dbReference type="NCBI Taxonomy" id="408172"/>
    <lineage>
        <taxon>unclassified sequences</taxon>
        <taxon>metagenomes</taxon>
        <taxon>ecological metagenomes</taxon>
    </lineage>
</organism>
<evidence type="ECO:0000256" key="1">
    <source>
        <dbReference type="ARBA" id="ARBA00006484"/>
    </source>
</evidence>
<dbReference type="PRINTS" id="PR00081">
    <property type="entry name" value="GDHRDH"/>
</dbReference>
<dbReference type="AlphaFoldDB" id="A0A381N1X0"/>
<comment type="similarity">
    <text evidence="1">Belongs to the short-chain dehydrogenases/reductases (SDR) family.</text>
</comment>
<sequence length="238" mass="25671">VVVTGASSGMGAEAAKVFGLKGAKVVLAARRLERLQAVHEEIESTGGQCLSVPTDVTREADVSRLFETVERHFGPVDILVNNAGRGLQAHIVDTDYEPWRSVLDTNLTSVYLCTRAAAKQMVAHGIRGHIVTVASISSFYSGPGYAAYGAAKHGVLGFKRAAKWELRRHGIEVSTIFPARVETEFFGSYEQQPALWQTLPARPVGQYIVAVASGSMLLRIVARSGLLARRLGALLSIR</sequence>
<dbReference type="PANTHER" id="PTHR43669">
    <property type="entry name" value="5-KETO-D-GLUCONATE 5-REDUCTASE"/>
    <property type="match status" value="1"/>
</dbReference>
<dbReference type="CDD" id="cd05233">
    <property type="entry name" value="SDR_c"/>
    <property type="match status" value="1"/>
</dbReference>